<feature type="domain" description="C2H2-type" evidence="11">
    <location>
        <begin position="46"/>
        <end position="68"/>
    </location>
</feature>
<evidence type="ECO:0000259" key="11">
    <source>
        <dbReference type="PROSITE" id="PS00028"/>
    </source>
</evidence>
<organism evidence="12 13">
    <name type="scientific">Yarrowia lipolytica</name>
    <name type="common">Candida lipolytica</name>
    <dbReference type="NCBI Taxonomy" id="4952"/>
    <lineage>
        <taxon>Eukaryota</taxon>
        <taxon>Fungi</taxon>
        <taxon>Dikarya</taxon>
        <taxon>Ascomycota</taxon>
        <taxon>Saccharomycotina</taxon>
        <taxon>Dipodascomycetes</taxon>
        <taxon>Dipodascales</taxon>
        <taxon>Dipodascales incertae sedis</taxon>
        <taxon>Yarrowia</taxon>
    </lineage>
</organism>
<evidence type="ECO:0000256" key="8">
    <source>
        <dbReference type="ARBA" id="ARBA00023242"/>
    </source>
</evidence>
<dbReference type="InterPro" id="IPR013087">
    <property type="entry name" value="Znf_C2H2_type"/>
</dbReference>
<reference evidence="12 13" key="1">
    <citation type="submission" date="2018-07" db="EMBL/GenBank/DDBJ databases">
        <title>Draft Genome Assemblies for Five Robust Yarrowia lipolytica Strains Exhibiting High Lipid Production and Pentose Sugar Utilization and Sugar Alcohol Secretion from Undetoxified Lignocellulosic Biomass Hydrolysates.</title>
        <authorList>
            <consortium name="DOE Joint Genome Institute"/>
            <person name="Walker C."/>
            <person name="Ryu S."/>
            <person name="Na H."/>
            <person name="Zane M."/>
            <person name="LaButti K."/>
            <person name="Lipzen A."/>
            <person name="Haridas S."/>
            <person name="Barry K."/>
            <person name="Grigoriev I.V."/>
            <person name="Quarterman J."/>
            <person name="Slininger P."/>
            <person name="Dien B."/>
            <person name="Trinh C.T."/>
        </authorList>
    </citation>
    <scope>NUCLEOTIDE SEQUENCE [LARGE SCALE GENOMIC DNA]</scope>
    <source>
        <strain evidence="12 13">YB392</strain>
    </source>
</reference>
<protein>
    <recommendedName>
        <fullName evidence="11">C2H2-type domain-containing protein</fullName>
    </recommendedName>
</protein>
<sequence>MMYKTKRRTRDLDQILRDDMNTSQSIKALHNQEYDEEKPGLAQFYCIPCARYFETEFAKQTHIRGKVHKRRLKEIREVPYTQEEANMAAGNNVARYLARNDVDKKRLDEEEVTTMLTDRGSLEEVEQAKAASSFAREQEALRIAREKEAEEEDKGVIPETKDEDMA</sequence>
<comment type="similarity">
    <text evidence="9">Belongs to the ZNF593/BUD20 C2H2-type zinc-finger protein family.</text>
</comment>
<evidence type="ECO:0000256" key="10">
    <source>
        <dbReference type="SAM" id="MobiDB-lite"/>
    </source>
</evidence>
<dbReference type="GO" id="GO:0005737">
    <property type="term" value="C:cytoplasm"/>
    <property type="evidence" value="ECO:0007669"/>
    <property type="project" value="UniProtKB-SubCell"/>
</dbReference>
<dbReference type="InterPro" id="IPR022755">
    <property type="entry name" value="Znf_C2H2_jaz"/>
</dbReference>
<evidence type="ECO:0000256" key="3">
    <source>
        <dbReference type="ARBA" id="ARBA00022490"/>
    </source>
</evidence>
<keyword evidence="4" id="KW-0690">Ribosome biogenesis</keyword>
<name>A0A371C398_YARLL</name>
<keyword evidence="7" id="KW-0862">Zinc</keyword>
<evidence type="ECO:0000256" key="1">
    <source>
        <dbReference type="ARBA" id="ARBA00004123"/>
    </source>
</evidence>
<gene>
    <name evidence="12" type="ORF">B0I71DRAFT_85584</name>
</gene>
<dbReference type="GO" id="GO:0005634">
    <property type="term" value="C:nucleus"/>
    <property type="evidence" value="ECO:0007669"/>
    <property type="project" value="UniProtKB-SubCell"/>
</dbReference>
<dbReference type="PROSITE" id="PS00028">
    <property type="entry name" value="ZINC_FINGER_C2H2_1"/>
    <property type="match status" value="1"/>
</dbReference>
<evidence type="ECO:0000256" key="2">
    <source>
        <dbReference type="ARBA" id="ARBA00004496"/>
    </source>
</evidence>
<feature type="compositionally biased region" description="Basic and acidic residues" evidence="10">
    <location>
        <begin position="136"/>
        <end position="166"/>
    </location>
</feature>
<evidence type="ECO:0000256" key="7">
    <source>
        <dbReference type="ARBA" id="ARBA00022833"/>
    </source>
</evidence>
<dbReference type="PANTHER" id="PTHR46095">
    <property type="entry name" value="ZINC FINGER PROTEIN 593"/>
    <property type="match status" value="1"/>
</dbReference>
<dbReference type="GO" id="GO:0043021">
    <property type="term" value="F:ribonucleoprotein complex binding"/>
    <property type="evidence" value="ECO:0007669"/>
    <property type="project" value="UniProtKB-ARBA"/>
</dbReference>
<dbReference type="GO" id="GO:0008270">
    <property type="term" value="F:zinc ion binding"/>
    <property type="evidence" value="ECO:0007669"/>
    <property type="project" value="UniProtKB-KW"/>
</dbReference>
<evidence type="ECO:0000313" key="13">
    <source>
        <dbReference type="Proteomes" id="UP000256601"/>
    </source>
</evidence>
<dbReference type="EMBL" id="KZ859027">
    <property type="protein sequence ID" value="RDW24592.1"/>
    <property type="molecule type" value="Genomic_DNA"/>
</dbReference>
<dbReference type="Pfam" id="PF12171">
    <property type="entry name" value="zf-C2H2_jaz"/>
    <property type="match status" value="1"/>
</dbReference>
<keyword evidence="6" id="KW-0863">Zinc-finger</keyword>
<proteinExistence type="inferred from homology"/>
<evidence type="ECO:0000256" key="4">
    <source>
        <dbReference type="ARBA" id="ARBA00022517"/>
    </source>
</evidence>
<dbReference type="FunFam" id="3.30.160.60:FF:000299">
    <property type="entry name" value="Zinc finger protein 593"/>
    <property type="match status" value="1"/>
</dbReference>
<evidence type="ECO:0000256" key="9">
    <source>
        <dbReference type="ARBA" id="ARBA00038064"/>
    </source>
</evidence>
<comment type="subcellular location">
    <subcellularLocation>
        <location evidence="2">Cytoplasm</location>
    </subcellularLocation>
    <subcellularLocation>
        <location evidence="1">Nucleus</location>
    </subcellularLocation>
</comment>
<accession>A0A371C398</accession>
<dbReference type="InterPro" id="IPR003604">
    <property type="entry name" value="Matrin/U1-like-C_Znf_C2H2"/>
</dbReference>
<dbReference type="AlphaFoldDB" id="A0A371C398"/>
<evidence type="ECO:0000313" key="12">
    <source>
        <dbReference type="EMBL" id="RDW24592.1"/>
    </source>
</evidence>
<dbReference type="SMART" id="SM00451">
    <property type="entry name" value="ZnF_U1"/>
    <property type="match status" value="1"/>
</dbReference>
<dbReference type="InterPro" id="IPR036236">
    <property type="entry name" value="Znf_C2H2_sf"/>
</dbReference>
<dbReference type="InterPro" id="IPR051879">
    <property type="entry name" value="C2H2-ZF_Maturation_Protein"/>
</dbReference>
<dbReference type="Gene3D" id="3.30.160.60">
    <property type="entry name" value="Classic Zinc Finger"/>
    <property type="match status" value="1"/>
</dbReference>
<dbReference type="VEuPathDB" id="FungiDB:YALI1_D16206g"/>
<dbReference type="GO" id="GO:0042254">
    <property type="term" value="P:ribosome biogenesis"/>
    <property type="evidence" value="ECO:0007669"/>
    <property type="project" value="UniProtKB-KW"/>
</dbReference>
<keyword evidence="3" id="KW-0963">Cytoplasm</keyword>
<dbReference type="Proteomes" id="UP000256601">
    <property type="component" value="Unassembled WGS sequence"/>
</dbReference>
<feature type="region of interest" description="Disordered" evidence="10">
    <location>
        <begin position="123"/>
        <end position="166"/>
    </location>
</feature>
<dbReference type="SUPFAM" id="SSF57667">
    <property type="entry name" value="beta-beta-alpha zinc fingers"/>
    <property type="match status" value="1"/>
</dbReference>
<dbReference type="PANTHER" id="PTHR46095:SF1">
    <property type="entry name" value="ZINC FINGER PROTEIN 593"/>
    <property type="match status" value="1"/>
</dbReference>
<keyword evidence="8" id="KW-0539">Nucleus</keyword>
<dbReference type="VEuPathDB" id="FungiDB:YALI0_D13068g"/>
<dbReference type="GO" id="GO:0003676">
    <property type="term" value="F:nucleic acid binding"/>
    <property type="evidence" value="ECO:0007669"/>
    <property type="project" value="InterPro"/>
</dbReference>
<evidence type="ECO:0000256" key="6">
    <source>
        <dbReference type="ARBA" id="ARBA00022771"/>
    </source>
</evidence>
<keyword evidence="5" id="KW-0479">Metal-binding</keyword>
<evidence type="ECO:0000256" key="5">
    <source>
        <dbReference type="ARBA" id="ARBA00022723"/>
    </source>
</evidence>